<keyword evidence="3" id="KW-1185">Reference proteome</keyword>
<feature type="region of interest" description="Disordered" evidence="1">
    <location>
        <begin position="121"/>
        <end position="162"/>
    </location>
</feature>
<feature type="compositionally biased region" description="Polar residues" evidence="1">
    <location>
        <begin position="131"/>
        <end position="145"/>
    </location>
</feature>
<feature type="compositionally biased region" description="Polar residues" evidence="1">
    <location>
        <begin position="96"/>
        <end position="105"/>
    </location>
</feature>
<dbReference type="AlphaFoldDB" id="A0A2A2JVH0"/>
<sequence>MDLPPLDRNISSPFRSRRLHYDYSSSQPTKYESGSLRSGDHKIQSESTRAYSYEIPQSIVVESPQGHTEEVQIEEPLPPPVPPHRSTPSTPPYATKSLSSSSFTYGSPVPQVTALHYSYSTRSRSGVGATPSASFRRQQDRTNMGTIEEEESSRDRSSVSTSTLADEIIANKTHSHDVLSRSTSGGSFTEPSKVIPEVSITPSYNYNYTYQASAPEYKPSYLTSTSTSLYSSPIPSYYPTLSYSSSSLGESYLPPVSPASQTSKTPEPEPEVPKFEAREAEVVKEEQISTASYSPYRSDLYTSPYSSSIGAGYYKPLLTSEYGYASGSLSTYAPSTTSSLNSSGYKTRVISTYPDTYPSYPRTELESIYSSANIAPTRPVPVPVIEDKTEKQTERLEDIHVDEHEVHKIAEERPLNLSSNVETRENEASEGISPIRQAVPVYRTETLETYLSPEPSPVATTKPLVFEQASSVSNVSNASNIPPPSYAVTSASTTYSYGAQNASEDTGYQSSTYQEPYLYRPLHFIYSERQQKWDEEHRKALSEVVSIKPTEPEPELEPEGALTKEEVDKNILSHDRLENIAYIDELSNQSVDGSVQEEGAVRRRYSLEDPLILPKSVTNSENKHDVPLYPRQGQPVPVDNHPEPVKPIVETEKKEDPLHPRHEQPAPVEQHPKPDIQAKQAEPAQFYIPSLRRNSTSTDSDEDYVRYKMILEEQKKGLSERKRQLSEEEEEESKNDGGAPRDDRTISQENPESQQEHQQESPENLTESDKEETATSEEEEKEELRHGERLSMIVGIEVLSTELLDTPPKVEELIEQENLPDEAHAQTEFESHPEESDPDTSTYPDSKIEDIKQKTIAYYRRIVESDRKTAEEEMKQATEDESSITEQSQVDQSESNEDQEIVEAVDHDQVTDNANSTTEKPLSDDVHEEQKPEDQGSDHQNVIQESENHQIHNSSDQIETTEVQEENKSPSPEVPEITIEPASDSQDMSQEEAKELVQEVIDSVTESNRDNAEFEKIQPEELHQTEDIHSNESDSDRTVVEVPVSETTQETHESNEKREEEQPEISIPSLRPERTHESVTSSEEQHETAPVSEQSHENIQSATESEQHAHDDIASSEEHHETAPPSEQEQTQTTSQSPGFDQIQEITPSSIDQDELEAHLSEQLQAQAATLQEIQSQLMTIFESVDSLKDKLKTIASSLNSVEQNPSQKKPDSEQKE</sequence>
<feature type="compositionally biased region" description="Basic and acidic residues" evidence="1">
    <location>
        <begin position="1007"/>
        <end position="1039"/>
    </location>
</feature>
<dbReference type="EMBL" id="LIAE01010197">
    <property type="protein sequence ID" value="PAV65776.1"/>
    <property type="molecule type" value="Genomic_DNA"/>
</dbReference>
<feature type="compositionally biased region" description="Polar residues" evidence="1">
    <location>
        <begin position="911"/>
        <end position="920"/>
    </location>
</feature>
<protein>
    <submittedName>
        <fullName evidence="2">Uncharacterized protein</fullName>
    </submittedName>
</protein>
<feature type="compositionally biased region" description="Basic and acidic residues" evidence="1">
    <location>
        <begin position="1105"/>
        <end position="1122"/>
    </location>
</feature>
<feature type="compositionally biased region" description="Basic and acidic residues" evidence="1">
    <location>
        <begin position="921"/>
        <end position="937"/>
    </location>
</feature>
<evidence type="ECO:0000256" key="1">
    <source>
        <dbReference type="SAM" id="MobiDB-lite"/>
    </source>
</evidence>
<feature type="compositionally biased region" description="Polar residues" evidence="1">
    <location>
        <begin position="884"/>
        <end position="893"/>
    </location>
</feature>
<feature type="region of interest" description="Disordered" evidence="1">
    <location>
        <begin position="1"/>
        <end position="50"/>
    </location>
</feature>
<name>A0A2A2JVH0_9BILA</name>
<gene>
    <name evidence="2" type="ORF">WR25_17432</name>
</gene>
<feature type="compositionally biased region" description="Acidic residues" evidence="1">
    <location>
        <begin position="894"/>
        <end position="903"/>
    </location>
</feature>
<feature type="compositionally biased region" description="Polar residues" evidence="1">
    <location>
        <begin position="938"/>
        <end position="961"/>
    </location>
</feature>
<evidence type="ECO:0000313" key="2">
    <source>
        <dbReference type="EMBL" id="PAV65776.1"/>
    </source>
</evidence>
<dbReference type="Proteomes" id="UP000218231">
    <property type="component" value="Unassembled WGS sequence"/>
</dbReference>
<accession>A0A2A2JVH0</accession>
<feature type="region of interest" description="Disordered" evidence="1">
    <location>
        <begin position="867"/>
        <end position="1159"/>
    </location>
</feature>
<feature type="compositionally biased region" description="Low complexity" evidence="1">
    <location>
        <begin position="1123"/>
        <end position="1138"/>
    </location>
</feature>
<feature type="compositionally biased region" description="Basic and acidic residues" evidence="1">
    <location>
        <begin position="867"/>
        <end position="878"/>
    </location>
</feature>
<proteinExistence type="predicted"/>
<feature type="compositionally biased region" description="Basic and acidic residues" evidence="1">
    <location>
        <begin position="1049"/>
        <end position="1060"/>
    </location>
</feature>
<feature type="compositionally biased region" description="Polar residues" evidence="1">
    <location>
        <begin position="1091"/>
        <end position="1104"/>
    </location>
</feature>
<feature type="region of interest" description="Disordered" evidence="1">
    <location>
        <begin position="807"/>
        <end position="853"/>
    </location>
</feature>
<feature type="compositionally biased region" description="Basic and acidic residues" evidence="1">
    <location>
        <begin position="703"/>
        <end position="726"/>
    </location>
</feature>
<feature type="region of interest" description="Disordered" evidence="1">
    <location>
        <begin position="62"/>
        <end position="105"/>
    </location>
</feature>
<feature type="compositionally biased region" description="Pro residues" evidence="1">
    <location>
        <begin position="76"/>
        <end position="91"/>
    </location>
</feature>
<organism evidence="2 3">
    <name type="scientific">Diploscapter pachys</name>
    <dbReference type="NCBI Taxonomy" id="2018661"/>
    <lineage>
        <taxon>Eukaryota</taxon>
        <taxon>Metazoa</taxon>
        <taxon>Ecdysozoa</taxon>
        <taxon>Nematoda</taxon>
        <taxon>Chromadorea</taxon>
        <taxon>Rhabditida</taxon>
        <taxon>Rhabditina</taxon>
        <taxon>Rhabditomorpha</taxon>
        <taxon>Rhabditoidea</taxon>
        <taxon>Rhabditidae</taxon>
        <taxon>Diploscapter</taxon>
    </lineage>
</organism>
<feature type="compositionally biased region" description="Basic and acidic residues" evidence="1">
    <location>
        <begin position="821"/>
        <end position="835"/>
    </location>
</feature>
<feature type="compositionally biased region" description="Polar residues" evidence="1">
    <location>
        <begin position="1198"/>
        <end position="1208"/>
    </location>
</feature>
<evidence type="ECO:0000313" key="3">
    <source>
        <dbReference type="Proteomes" id="UP000218231"/>
    </source>
</evidence>
<feature type="region of interest" description="Disordered" evidence="1">
    <location>
        <begin position="1198"/>
        <end position="1217"/>
    </location>
</feature>
<feature type="compositionally biased region" description="Polar residues" evidence="1">
    <location>
        <begin position="23"/>
        <end position="36"/>
    </location>
</feature>
<reference evidence="2 3" key="1">
    <citation type="journal article" date="2017" name="Curr. Biol.">
        <title>Genome architecture and evolution of a unichromosomal asexual nematode.</title>
        <authorList>
            <person name="Fradin H."/>
            <person name="Zegar C."/>
            <person name="Gutwein M."/>
            <person name="Lucas J."/>
            <person name="Kovtun M."/>
            <person name="Corcoran D."/>
            <person name="Baugh L.R."/>
            <person name="Kiontke K."/>
            <person name="Gunsalus K."/>
            <person name="Fitch D.H."/>
            <person name="Piano F."/>
        </authorList>
    </citation>
    <scope>NUCLEOTIDE SEQUENCE [LARGE SCALE GENOMIC DNA]</scope>
    <source>
        <strain evidence="2">PF1309</strain>
    </source>
</reference>
<feature type="region of interest" description="Disordered" evidence="1">
    <location>
        <begin position="614"/>
        <end position="792"/>
    </location>
</feature>
<feature type="compositionally biased region" description="Basic and acidic residues" evidence="1">
    <location>
        <begin position="640"/>
        <end position="676"/>
    </location>
</feature>
<feature type="region of interest" description="Disordered" evidence="1">
    <location>
        <begin position="252"/>
        <end position="274"/>
    </location>
</feature>
<feature type="compositionally biased region" description="Basic and acidic residues" evidence="1">
    <location>
        <begin position="1071"/>
        <end position="1087"/>
    </location>
</feature>
<comment type="caution">
    <text evidence="2">The sequence shown here is derived from an EMBL/GenBank/DDBJ whole genome shotgun (WGS) entry which is preliminary data.</text>
</comment>